<dbReference type="PROSITE" id="PS50937">
    <property type="entry name" value="HTH_MERR_2"/>
    <property type="match status" value="1"/>
</dbReference>
<evidence type="ECO:0000313" key="4">
    <source>
        <dbReference type="Proteomes" id="UP001595696"/>
    </source>
</evidence>
<keyword evidence="4" id="KW-1185">Reference proteome</keyword>
<accession>A0ABV8DWW5</accession>
<dbReference type="Proteomes" id="UP001595696">
    <property type="component" value="Unassembled WGS sequence"/>
</dbReference>
<keyword evidence="1" id="KW-0238">DNA-binding</keyword>
<dbReference type="SUPFAM" id="SSF55136">
    <property type="entry name" value="Probable bacterial effector-binding domain"/>
    <property type="match status" value="1"/>
</dbReference>
<reference evidence="4" key="1">
    <citation type="journal article" date="2019" name="Int. J. Syst. Evol. Microbiol.">
        <title>The Global Catalogue of Microorganisms (GCM) 10K type strain sequencing project: providing services to taxonomists for standard genome sequencing and annotation.</title>
        <authorList>
            <consortium name="The Broad Institute Genomics Platform"/>
            <consortium name="The Broad Institute Genome Sequencing Center for Infectious Disease"/>
            <person name="Wu L."/>
            <person name="Ma J."/>
        </authorList>
    </citation>
    <scope>NUCLEOTIDE SEQUENCE [LARGE SCALE GENOMIC DNA]</scope>
    <source>
        <strain evidence="4">CGMCC 4.7330</strain>
    </source>
</reference>
<dbReference type="PANTHER" id="PTHR30204:SF97">
    <property type="entry name" value="MERR FAMILY REGULATORY PROTEIN"/>
    <property type="match status" value="1"/>
</dbReference>
<dbReference type="InterPro" id="IPR010499">
    <property type="entry name" value="AraC_E-bd"/>
</dbReference>
<dbReference type="InterPro" id="IPR011256">
    <property type="entry name" value="Reg_factor_effector_dom_sf"/>
</dbReference>
<evidence type="ECO:0000259" key="2">
    <source>
        <dbReference type="PROSITE" id="PS50937"/>
    </source>
</evidence>
<proteinExistence type="predicted"/>
<dbReference type="RefSeq" id="WP_378613696.1">
    <property type="nucleotide sequence ID" value="NZ_JBHSAX010000014.1"/>
</dbReference>
<sequence>MTATVPIGEFSRLTYLSVKALRYYHDIALLEPAAIDPGSGYRRYSVDQVPAAHLIRRLRALDMPVAEIRTVLGAADPTARDAALRAHLLRMEEELNRTRDVVASLRALLAPGTRALQVEYRSTAAFPALTVTDGVARADIGPWCGSAFALLYRTLAAAGVAPTGPGGATYSAAWFAEDAGEVTAYIPVPPGTRGPLPAAAGTHPAPMLAELPGGRFAVAVHEGGFEDFDRSYGALGSHVAAHDVSLPEPIREIYLAGPDLVDDPAGYRTEICWPIR</sequence>
<dbReference type="InterPro" id="IPR000551">
    <property type="entry name" value="MerR-type_HTH_dom"/>
</dbReference>
<dbReference type="SUPFAM" id="SSF46955">
    <property type="entry name" value="Putative DNA-binding domain"/>
    <property type="match status" value="1"/>
</dbReference>
<dbReference type="InterPro" id="IPR009061">
    <property type="entry name" value="DNA-bd_dom_put_sf"/>
</dbReference>
<dbReference type="Pfam" id="PF13411">
    <property type="entry name" value="MerR_1"/>
    <property type="match status" value="1"/>
</dbReference>
<dbReference type="PANTHER" id="PTHR30204">
    <property type="entry name" value="REDOX-CYCLING DRUG-SENSING TRANSCRIPTIONAL ACTIVATOR SOXR"/>
    <property type="match status" value="1"/>
</dbReference>
<gene>
    <name evidence="3" type="ORF">ACFO0B_18480</name>
</gene>
<dbReference type="SMART" id="SM00422">
    <property type="entry name" value="HTH_MERR"/>
    <property type="match status" value="1"/>
</dbReference>
<evidence type="ECO:0000256" key="1">
    <source>
        <dbReference type="ARBA" id="ARBA00023125"/>
    </source>
</evidence>
<dbReference type="SMART" id="SM00871">
    <property type="entry name" value="AraC_E_bind"/>
    <property type="match status" value="1"/>
</dbReference>
<organism evidence="3 4">
    <name type="scientific">Nocardia jiangsuensis</name>
    <dbReference type="NCBI Taxonomy" id="1691563"/>
    <lineage>
        <taxon>Bacteria</taxon>
        <taxon>Bacillati</taxon>
        <taxon>Actinomycetota</taxon>
        <taxon>Actinomycetes</taxon>
        <taxon>Mycobacteriales</taxon>
        <taxon>Nocardiaceae</taxon>
        <taxon>Nocardia</taxon>
    </lineage>
</organism>
<dbReference type="InterPro" id="IPR029442">
    <property type="entry name" value="GyrI-like"/>
</dbReference>
<dbReference type="EMBL" id="JBHSAX010000014">
    <property type="protein sequence ID" value="MFC3963977.1"/>
    <property type="molecule type" value="Genomic_DNA"/>
</dbReference>
<name>A0ABV8DWW5_9NOCA</name>
<feature type="domain" description="HTH merR-type" evidence="2">
    <location>
        <begin position="1"/>
        <end position="74"/>
    </location>
</feature>
<dbReference type="Gene3D" id="3.20.80.10">
    <property type="entry name" value="Regulatory factor, effector binding domain"/>
    <property type="match status" value="1"/>
</dbReference>
<dbReference type="Gene3D" id="1.10.1660.10">
    <property type="match status" value="1"/>
</dbReference>
<dbReference type="InterPro" id="IPR047057">
    <property type="entry name" value="MerR_fam"/>
</dbReference>
<dbReference type="CDD" id="cd01107">
    <property type="entry name" value="HTH_BmrR"/>
    <property type="match status" value="1"/>
</dbReference>
<comment type="caution">
    <text evidence="3">The sequence shown here is derived from an EMBL/GenBank/DDBJ whole genome shotgun (WGS) entry which is preliminary data.</text>
</comment>
<evidence type="ECO:0000313" key="3">
    <source>
        <dbReference type="EMBL" id="MFC3963977.1"/>
    </source>
</evidence>
<dbReference type="Pfam" id="PF06445">
    <property type="entry name" value="GyrI-like"/>
    <property type="match status" value="1"/>
</dbReference>
<protein>
    <submittedName>
        <fullName evidence="3">MerR family transcriptional regulator</fullName>
    </submittedName>
</protein>